<dbReference type="Proteomes" id="UP000011615">
    <property type="component" value="Unassembled WGS sequence"/>
</dbReference>
<dbReference type="Gene3D" id="2.160.20.110">
    <property type="match status" value="3"/>
</dbReference>
<feature type="domain" description="GLUG" evidence="1">
    <location>
        <begin position="327"/>
        <end position="351"/>
    </location>
</feature>
<accession>M0BWM7</accession>
<dbReference type="Pfam" id="PF07581">
    <property type="entry name" value="Glug"/>
    <property type="match status" value="4"/>
</dbReference>
<organism evidence="2 3">
    <name type="scientific">Natrinema limicola JCM 13563</name>
    <dbReference type="NCBI Taxonomy" id="1230457"/>
    <lineage>
        <taxon>Archaea</taxon>
        <taxon>Methanobacteriati</taxon>
        <taxon>Methanobacteriota</taxon>
        <taxon>Stenosarchaea group</taxon>
        <taxon>Halobacteria</taxon>
        <taxon>Halobacteriales</taxon>
        <taxon>Natrialbaceae</taxon>
        <taxon>Natrinema</taxon>
    </lineage>
</organism>
<dbReference type="PROSITE" id="PS51318">
    <property type="entry name" value="TAT"/>
    <property type="match status" value="1"/>
</dbReference>
<dbReference type="PATRIC" id="fig|1230457.4.peg.3535"/>
<protein>
    <submittedName>
        <fullName evidence="2">Periplasmic copper-binding protein</fullName>
    </submittedName>
</protein>
<comment type="caution">
    <text evidence="2">The sequence shown here is derived from an EMBL/GenBank/DDBJ whole genome shotgun (WGS) entry which is preliminary data.</text>
</comment>
<evidence type="ECO:0000313" key="3">
    <source>
        <dbReference type="Proteomes" id="UP000011615"/>
    </source>
</evidence>
<feature type="domain" description="GLUG" evidence="1">
    <location>
        <begin position="389"/>
        <end position="416"/>
    </location>
</feature>
<feature type="domain" description="GLUG" evidence="1">
    <location>
        <begin position="304"/>
        <end position="324"/>
    </location>
</feature>
<dbReference type="AlphaFoldDB" id="M0BWM7"/>
<dbReference type="EMBL" id="AOIT01000091">
    <property type="protein sequence ID" value="ELZ15375.1"/>
    <property type="molecule type" value="Genomic_DNA"/>
</dbReference>
<dbReference type="InterPro" id="IPR011493">
    <property type="entry name" value="GLUG"/>
</dbReference>
<sequence length="810" mass="82978">MTDDSRRRTDNGAISRRTALLGLLGGVAGSIVGYDRLLGAGEPAFALTDLGLTANDVMIDTACGRVSDVSVSGDSEVDLEYENLPSTLTDGFELTLEANPHVANREDHAGWSEPHDTPGNIVPANDLAGEGTEANPYKITTDQELQAVAEELDAHYELATNIDASETHQWNGGAGFNPIGNESNPFTGAFNGNGYEICGITINRSNEDYVGVFGVIDGVLENVFVTHVDITGLGEVGALVGATGVGNMDGAEGIGAHARGSVTGQYSVGGLVGYNHDFRPVENSSAAVDVGAKKFDDNEGEEFVGGLVGYNSGDVIDSHSTGTVEGPNDVGGLVGHNFESGQVINSYATGKAIADHTVGGLVGFSEGDVSGSHAKGDVTANAVHPDDEYSAAGGLVGYNSGAAGVGTISNSYVTGDAAIVGESVVGGLVGLNYEGDGTVGTISDSHVTTGVTVEGLDPDESVVGGLVGANGDGGVITESSAECGVSGKRLIGGLVGANLAAGTGLLGLGGDDRGVIKKSFATGSVEGGDEVGGLVGANGGLVEDAYARGDVNGGERIGGFVGINLAEESFLGIIGGNQEGEIRRVYSTGGVMGDNTVGGLAGQNEDGSLLGVTRDDGILEDSYWDTESTGQNDGIGDATDDEIIEGLTTDEMQGADAETNMDALDFIDVWTTVENPDDYPELVNTRFSGPSDVTDDYEQLEESGDPIGFDAIFENEPISDLPGNPPHDVATVSLTSLVGEDVSLTLENHKAIDGGTDDGTAYRQFEPYRAVERKTKIDFKLVLKHADEDIKATAETTESATVHVSGGADR</sequence>
<gene>
    <name evidence="2" type="ORF">C476_17897</name>
</gene>
<dbReference type="STRING" id="1230457.C476_17897"/>
<evidence type="ECO:0000259" key="1">
    <source>
        <dbReference type="Pfam" id="PF07581"/>
    </source>
</evidence>
<evidence type="ECO:0000313" key="2">
    <source>
        <dbReference type="EMBL" id="ELZ15375.1"/>
    </source>
</evidence>
<dbReference type="RefSeq" id="WP_008015477.1">
    <property type="nucleotide sequence ID" value="NZ_AOIT01000091.1"/>
</dbReference>
<feature type="domain" description="GLUG" evidence="1">
    <location>
        <begin position="356"/>
        <end position="379"/>
    </location>
</feature>
<proteinExistence type="predicted"/>
<dbReference type="OrthoDB" id="103676at2157"/>
<dbReference type="InterPro" id="IPR006311">
    <property type="entry name" value="TAT_signal"/>
</dbReference>
<keyword evidence="3" id="KW-1185">Reference proteome</keyword>
<name>M0BWM7_9EURY</name>
<reference evidence="2 3" key="1">
    <citation type="journal article" date="2014" name="PLoS Genet.">
        <title>Phylogenetically driven sequencing of extremely halophilic archaea reveals strategies for static and dynamic osmo-response.</title>
        <authorList>
            <person name="Becker E.A."/>
            <person name="Seitzer P.M."/>
            <person name="Tritt A."/>
            <person name="Larsen D."/>
            <person name="Krusor M."/>
            <person name="Yao A.I."/>
            <person name="Wu D."/>
            <person name="Madern D."/>
            <person name="Eisen J.A."/>
            <person name="Darling A.E."/>
            <person name="Facciotti M.T."/>
        </authorList>
    </citation>
    <scope>NUCLEOTIDE SEQUENCE [LARGE SCALE GENOMIC DNA]</scope>
    <source>
        <strain evidence="2 3">JCM 13563</strain>
    </source>
</reference>
<dbReference type="eggNOG" id="arCOG02542">
    <property type="taxonomic scope" value="Archaea"/>
</dbReference>